<dbReference type="Gene3D" id="3.40.50.720">
    <property type="entry name" value="NAD(P)-binding Rossmann-like Domain"/>
    <property type="match status" value="1"/>
</dbReference>
<evidence type="ECO:0000313" key="10">
    <source>
        <dbReference type="Proteomes" id="UP000799429"/>
    </source>
</evidence>
<evidence type="ECO:0000256" key="6">
    <source>
        <dbReference type="SAM" id="Coils"/>
    </source>
</evidence>
<dbReference type="Gene3D" id="3.90.180.10">
    <property type="entry name" value="Medium-chain alcohol dehydrogenases, catalytic domain"/>
    <property type="match status" value="1"/>
</dbReference>
<keyword evidence="3 5" id="KW-0862">Zinc</keyword>
<evidence type="ECO:0000259" key="8">
    <source>
        <dbReference type="Pfam" id="PF08240"/>
    </source>
</evidence>
<dbReference type="PANTHER" id="PTHR42813">
    <property type="entry name" value="ZINC-TYPE ALCOHOL DEHYDROGENASE-LIKE"/>
    <property type="match status" value="1"/>
</dbReference>
<dbReference type="InterPro" id="IPR002328">
    <property type="entry name" value="ADH_Zn_CS"/>
</dbReference>
<feature type="domain" description="Alcohol dehydrogenase-like C-terminal" evidence="7">
    <location>
        <begin position="237"/>
        <end position="309"/>
    </location>
</feature>
<dbReference type="Pfam" id="PF00107">
    <property type="entry name" value="ADH_zinc_N"/>
    <property type="match status" value="1"/>
</dbReference>
<dbReference type="EMBL" id="MU006095">
    <property type="protein sequence ID" value="KAF2839277.1"/>
    <property type="molecule type" value="Genomic_DNA"/>
</dbReference>
<organism evidence="9 10">
    <name type="scientific">Patellaria atrata CBS 101060</name>
    <dbReference type="NCBI Taxonomy" id="1346257"/>
    <lineage>
        <taxon>Eukaryota</taxon>
        <taxon>Fungi</taxon>
        <taxon>Dikarya</taxon>
        <taxon>Ascomycota</taxon>
        <taxon>Pezizomycotina</taxon>
        <taxon>Dothideomycetes</taxon>
        <taxon>Dothideomycetes incertae sedis</taxon>
        <taxon>Patellariales</taxon>
        <taxon>Patellariaceae</taxon>
        <taxon>Patellaria</taxon>
    </lineage>
</organism>
<dbReference type="AlphaFoldDB" id="A0A9P4VRW9"/>
<dbReference type="InterPro" id="IPR036291">
    <property type="entry name" value="NAD(P)-bd_dom_sf"/>
</dbReference>
<dbReference type="GO" id="GO:0008270">
    <property type="term" value="F:zinc ion binding"/>
    <property type="evidence" value="ECO:0007669"/>
    <property type="project" value="InterPro"/>
</dbReference>
<evidence type="ECO:0000256" key="5">
    <source>
        <dbReference type="RuleBase" id="RU361277"/>
    </source>
</evidence>
<dbReference type="PANTHER" id="PTHR42813:SF1">
    <property type="entry name" value="DEHYDROGENASE, PUTATIVE (AFU_ORTHOLOGUE AFUA_5G03930)-RELATED"/>
    <property type="match status" value="1"/>
</dbReference>
<comment type="caution">
    <text evidence="9">The sequence shown here is derived from an EMBL/GenBank/DDBJ whole genome shotgun (WGS) entry which is preliminary data.</text>
</comment>
<dbReference type="OrthoDB" id="3941538at2759"/>
<dbReference type="PROSITE" id="PS00059">
    <property type="entry name" value="ADH_ZINC"/>
    <property type="match status" value="1"/>
</dbReference>
<comment type="similarity">
    <text evidence="5">Belongs to the zinc-containing alcohol dehydrogenase family.</text>
</comment>
<feature type="domain" description="Alcohol dehydrogenase-like N-terminal" evidence="8">
    <location>
        <begin position="67"/>
        <end position="197"/>
    </location>
</feature>
<dbReference type="SUPFAM" id="SSF50129">
    <property type="entry name" value="GroES-like"/>
    <property type="match status" value="1"/>
</dbReference>
<dbReference type="Proteomes" id="UP000799429">
    <property type="component" value="Unassembled WGS sequence"/>
</dbReference>
<keyword evidence="4" id="KW-0560">Oxidoreductase</keyword>
<keyword evidence="10" id="KW-1185">Reference proteome</keyword>
<accession>A0A9P4VRW9</accession>
<reference evidence="9" key="1">
    <citation type="journal article" date="2020" name="Stud. Mycol.">
        <title>101 Dothideomycetes genomes: a test case for predicting lifestyles and emergence of pathogens.</title>
        <authorList>
            <person name="Haridas S."/>
            <person name="Albert R."/>
            <person name="Binder M."/>
            <person name="Bloem J."/>
            <person name="Labutti K."/>
            <person name="Salamov A."/>
            <person name="Andreopoulos B."/>
            <person name="Baker S."/>
            <person name="Barry K."/>
            <person name="Bills G."/>
            <person name="Bluhm B."/>
            <person name="Cannon C."/>
            <person name="Castanera R."/>
            <person name="Culley D."/>
            <person name="Daum C."/>
            <person name="Ezra D."/>
            <person name="Gonzalez J."/>
            <person name="Henrissat B."/>
            <person name="Kuo A."/>
            <person name="Liang C."/>
            <person name="Lipzen A."/>
            <person name="Lutzoni F."/>
            <person name="Magnuson J."/>
            <person name="Mondo S."/>
            <person name="Nolan M."/>
            <person name="Ohm R."/>
            <person name="Pangilinan J."/>
            <person name="Park H.-J."/>
            <person name="Ramirez L."/>
            <person name="Alfaro M."/>
            <person name="Sun H."/>
            <person name="Tritt A."/>
            <person name="Yoshinaga Y."/>
            <person name="Zwiers L.-H."/>
            <person name="Turgeon B."/>
            <person name="Goodwin S."/>
            <person name="Spatafora J."/>
            <person name="Crous P."/>
            <person name="Grigoriev I."/>
        </authorList>
    </citation>
    <scope>NUCLEOTIDE SEQUENCE</scope>
    <source>
        <strain evidence="9">CBS 101060</strain>
    </source>
</reference>
<feature type="coiled-coil region" evidence="6">
    <location>
        <begin position="400"/>
        <end position="427"/>
    </location>
</feature>
<evidence type="ECO:0000313" key="9">
    <source>
        <dbReference type="EMBL" id="KAF2839277.1"/>
    </source>
</evidence>
<keyword evidence="6" id="KW-0175">Coiled coil</keyword>
<evidence type="ECO:0000256" key="3">
    <source>
        <dbReference type="ARBA" id="ARBA00022833"/>
    </source>
</evidence>
<dbReference type="GO" id="GO:0016491">
    <property type="term" value="F:oxidoreductase activity"/>
    <property type="evidence" value="ECO:0007669"/>
    <property type="project" value="UniProtKB-KW"/>
</dbReference>
<evidence type="ECO:0000256" key="1">
    <source>
        <dbReference type="ARBA" id="ARBA00001947"/>
    </source>
</evidence>
<keyword evidence="2 5" id="KW-0479">Metal-binding</keyword>
<evidence type="ECO:0000256" key="2">
    <source>
        <dbReference type="ARBA" id="ARBA00022723"/>
    </source>
</evidence>
<gene>
    <name evidence="9" type="ORF">M501DRAFT_1003848</name>
</gene>
<dbReference type="InterPro" id="IPR011032">
    <property type="entry name" value="GroES-like_sf"/>
</dbReference>
<protein>
    <submittedName>
        <fullName evidence="9">Alcohol dehydrogenase</fullName>
    </submittedName>
</protein>
<comment type="cofactor">
    <cofactor evidence="1 5">
        <name>Zn(2+)</name>
        <dbReference type="ChEBI" id="CHEBI:29105"/>
    </cofactor>
</comment>
<sequence length="447" mass="49001">MAMSQAAYAAEKAIGHDDNAVTSQDITNPALDRERYGDSSVKMKALAWMGKNTVKVVECPKPKVVEEKDVILKVTGSTVCGSDLHLLHGVVVQLQKGDILGHEFCGVVDDVGSGVTNVKKGDRVVASFQIACGNCYFCKQKLSSQCEKTNSNTIENAMYGGRTAGMFGYSHFTGGFAGGQAEYVRVPYGDVNLLKLPDDVPDEKGLYLSDVLATSWNAVVDTGVNEGDVVAIWGAGPIGQMCVDFAFVQGAKRVIVIDSNWRLDYIKEKYPKAETLDYSKLPRGESVTSKLKEMVDGRGPDVAIECVAGEYAKGWAHYFEILLGFETDTSEIVNEMITSVRNFGRCGITGVYVGFTNHFNIGSLMERGIRLIGNGQAPVHLYWENLLKMIQEGKIDPLKMVSHRVRIDDLEKVYEKFEKKEDGMQKVYVETKFSAPPCTGSPGLTTY</sequence>
<proteinExistence type="inferred from homology"/>
<evidence type="ECO:0000256" key="4">
    <source>
        <dbReference type="ARBA" id="ARBA00023002"/>
    </source>
</evidence>
<dbReference type="Pfam" id="PF08240">
    <property type="entry name" value="ADH_N"/>
    <property type="match status" value="1"/>
</dbReference>
<dbReference type="SUPFAM" id="SSF51735">
    <property type="entry name" value="NAD(P)-binding Rossmann-fold domains"/>
    <property type="match status" value="1"/>
</dbReference>
<dbReference type="InterPro" id="IPR013154">
    <property type="entry name" value="ADH-like_N"/>
</dbReference>
<dbReference type="InterPro" id="IPR013149">
    <property type="entry name" value="ADH-like_C"/>
</dbReference>
<dbReference type="CDD" id="cd08283">
    <property type="entry name" value="FDH_like_1"/>
    <property type="match status" value="1"/>
</dbReference>
<evidence type="ECO:0000259" key="7">
    <source>
        <dbReference type="Pfam" id="PF00107"/>
    </source>
</evidence>
<name>A0A9P4VRW9_9PEZI</name>